<evidence type="ECO:0000313" key="2">
    <source>
        <dbReference type="Proteomes" id="UP000260554"/>
    </source>
</evidence>
<evidence type="ECO:0000313" key="1">
    <source>
        <dbReference type="EMBL" id="AXN53752.1"/>
    </source>
</evidence>
<accession>A0A346FDD8</accession>
<organism evidence="1 2">
    <name type="scientific">Sphingomonas phage Scott</name>
    <dbReference type="NCBI Taxonomy" id="2282912"/>
    <lineage>
        <taxon>Viruses</taxon>
        <taxon>Duplodnaviria</taxon>
        <taxon>Heunggongvirae</taxon>
        <taxon>Uroviricota</taxon>
        <taxon>Caudoviricetes</taxon>
        <taxon>Autographivirales</taxon>
        <taxon>Autonotataviridae</taxon>
        <taxon>Scottvirus</taxon>
        <taxon>Scottvirus scott</taxon>
    </lineage>
</organism>
<proteinExistence type="predicted"/>
<name>A0A346FDD8_9CAUD</name>
<dbReference type="EMBL" id="MH684921">
    <property type="protein sequence ID" value="AXN53752.1"/>
    <property type="molecule type" value="Genomic_DNA"/>
</dbReference>
<protein>
    <submittedName>
        <fullName evidence="1">Uncharacterized protein</fullName>
    </submittedName>
</protein>
<reference evidence="1 2" key="1">
    <citation type="submission" date="2018-07" db="EMBL/GenBank/DDBJ databases">
        <title>Relating species composition and interactions to biofilm formation in a model drinking water community.</title>
        <authorList>
            <person name="Thompson A."/>
            <person name="English E.L."/>
            <person name="Willsey G."/>
            <person name="Nock A.M."/>
            <person name="Eckstrom K."/>
            <person name="Tighe S.W."/>
            <person name="Bavelock M."/>
            <person name="Cairns B."/>
            <person name="Foote A."/>
            <person name="Schulman H."/>
            <person name="Gupta S."/>
            <person name="Kadouri D."/>
            <person name="Wargo M.J."/>
        </authorList>
    </citation>
    <scope>NUCLEOTIDE SEQUENCE [LARGE SCALE GENOMIC DNA]</scope>
    <source>
        <strain evidence="1">SPS</strain>
    </source>
</reference>
<sequence length="41" mass="4605">MIVIQHGVLPLPSRDRPLADSAAVILRYLELLPYDLEFGRG</sequence>
<gene>
    <name evidence="1" type="ORF">SPS_41</name>
</gene>
<keyword evidence="2" id="KW-1185">Reference proteome</keyword>
<dbReference type="Proteomes" id="UP000260554">
    <property type="component" value="Segment"/>
</dbReference>